<reference evidence="1" key="1">
    <citation type="submission" date="2018-05" db="EMBL/GenBank/DDBJ databases">
        <authorList>
            <person name="Lanie J.A."/>
            <person name="Ng W.-L."/>
            <person name="Kazmierczak K.M."/>
            <person name="Andrzejewski T.M."/>
            <person name="Davidsen T.M."/>
            <person name="Wayne K.J."/>
            <person name="Tettelin H."/>
            <person name="Glass J.I."/>
            <person name="Rusch D."/>
            <person name="Podicherti R."/>
            <person name="Tsui H.-C.T."/>
            <person name="Winkler M.E."/>
        </authorList>
    </citation>
    <scope>NUCLEOTIDE SEQUENCE</scope>
</reference>
<evidence type="ECO:0000313" key="1">
    <source>
        <dbReference type="EMBL" id="SUZ52490.1"/>
    </source>
</evidence>
<accession>A0A381ND32</accession>
<dbReference type="AlphaFoldDB" id="A0A381ND32"/>
<sequence length="176" mass="20040">MKNYYFNTNPKHFGINNVFDKEVFGHLTLCEKDSVFITPTQFTKKNISPEHALRLKEKYKIENIIMFDRIVGIKNNILITDHINRSGTSFIRGKTPHKKLPMFPDMSGVYIKNTKNNNQTVHTLGPKNYKNPPNEVGVVFSEAAAITATLWHYVGVDVRCYGVVDTNALNNPLCPL</sequence>
<proteinExistence type="predicted"/>
<organism evidence="1">
    <name type="scientific">marine metagenome</name>
    <dbReference type="NCBI Taxonomy" id="408172"/>
    <lineage>
        <taxon>unclassified sequences</taxon>
        <taxon>metagenomes</taxon>
        <taxon>ecological metagenomes</taxon>
    </lineage>
</organism>
<gene>
    <name evidence="1" type="ORF">METZ01_LOCUS5344</name>
</gene>
<protein>
    <submittedName>
        <fullName evidence="1">Uncharacterized protein</fullName>
    </submittedName>
</protein>
<dbReference type="EMBL" id="UINC01000277">
    <property type="protein sequence ID" value="SUZ52490.1"/>
    <property type="molecule type" value="Genomic_DNA"/>
</dbReference>
<name>A0A381ND32_9ZZZZ</name>